<accession>A0A6A4I816</accession>
<dbReference type="Pfam" id="PF08584">
    <property type="entry name" value="Ribonuc_P_40"/>
    <property type="match status" value="1"/>
</dbReference>
<dbReference type="AlphaFoldDB" id="A0A6A4I816"/>
<dbReference type="GO" id="GO:0030677">
    <property type="term" value="C:ribonuclease P complex"/>
    <property type="evidence" value="ECO:0007669"/>
    <property type="project" value="InterPro"/>
</dbReference>
<proteinExistence type="predicted"/>
<dbReference type="GO" id="GO:0001682">
    <property type="term" value="P:tRNA 5'-leader removal"/>
    <property type="evidence" value="ECO:0007669"/>
    <property type="project" value="InterPro"/>
</dbReference>
<evidence type="ECO:0000313" key="2">
    <source>
        <dbReference type="Proteomes" id="UP000799118"/>
    </source>
</evidence>
<organism evidence="1 2">
    <name type="scientific">Gymnopus androsaceus JB14</name>
    <dbReference type="NCBI Taxonomy" id="1447944"/>
    <lineage>
        <taxon>Eukaryota</taxon>
        <taxon>Fungi</taxon>
        <taxon>Dikarya</taxon>
        <taxon>Basidiomycota</taxon>
        <taxon>Agaricomycotina</taxon>
        <taxon>Agaricomycetes</taxon>
        <taxon>Agaricomycetidae</taxon>
        <taxon>Agaricales</taxon>
        <taxon>Marasmiineae</taxon>
        <taxon>Omphalotaceae</taxon>
        <taxon>Gymnopus</taxon>
    </lineage>
</organism>
<reference evidence="1" key="1">
    <citation type="journal article" date="2019" name="Environ. Microbiol.">
        <title>Fungal ecological strategies reflected in gene transcription - a case study of two litter decomposers.</title>
        <authorList>
            <person name="Barbi F."/>
            <person name="Kohler A."/>
            <person name="Barry K."/>
            <person name="Baskaran P."/>
            <person name="Daum C."/>
            <person name="Fauchery L."/>
            <person name="Ihrmark K."/>
            <person name="Kuo A."/>
            <person name="LaButti K."/>
            <person name="Lipzen A."/>
            <person name="Morin E."/>
            <person name="Grigoriev I.V."/>
            <person name="Henrissat B."/>
            <person name="Lindahl B."/>
            <person name="Martin F."/>
        </authorList>
    </citation>
    <scope>NUCLEOTIDE SEQUENCE</scope>
    <source>
        <strain evidence="1">JB14</strain>
    </source>
</reference>
<keyword evidence="2" id="KW-1185">Reference proteome</keyword>
<dbReference type="EMBL" id="ML769399">
    <property type="protein sequence ID" value="KAE9406839.1"/>
    <property type="molecule type" value="Genomic_DNA"/>
</dbReference>
<dbReference type="Proteomes" id="UP000799118">
    <property type="component" value="Unassembled WGS sequence"/>
</dbReference>
<sequence>MGGTKSSGSGFAAMECSCLFGVWRRSRKSFRKSHRRSTYESFRNSLSTLSTKQEVEEEDWCEAMEGLFEWVGMAGLGATRQEDSLLFLGHKILTPKTVRLKANDRIDPFVAVYEPPSSTRIGNVTHLRWTGFIGPSFVQSLIDLLSYVPFLPPSLEI</sequence>
<dbReference type="InterPro" id="IPR013893">
    <property type="entry name" value="RNase_P_Rpp40"/>
</dbReference>
<evidence type="ECO:0000313" key="1">
    <source>
        <dbReference type="EMBL" id="KAE9406839.1"/>
    </source>
</evidence>
<name>A0A6A4I816_9AGAR</name>
<gene>
    <name evidence="1" type="ORF">BT96DRAFT_1014542</name>
</gene>
<protein>
    <submittedName>
        <fullName evidence="1">Uncharacterized protein</fullName>
    </submittedName>
</protein>
<dbReference type="OrthoDB" id="63112at2759"/>